<evidence type="ECO:0000313" key="2">
    <source>
        <dbReference type="Proteomes" id="UP000326553"/>
    </source>
</evidence>
<keyword evidence="2" id="KW-1185">Reference proteome</keyword>
<dbReference type="EMBL" id="CP023695">
    <property type="protein sequence ID" value="QEV18670.1"/>
    <property type="molecule type" value="Genomic_DNA"/>
</dbReference>
<name>A0A5J6HJX4_STRAD</name>
<evidence type="ECO:0000313" key="1">
    <source>
        <dbReference type="EMBL" id="QEV18670.1"/>
    </source>
</evidence>
<sequence>MCCTVRVEAVAASVIAVLGTLLGAGITHAFQRKAIERTEEFTRGEKLRQERIDAYCAYAGALVNYRRVLVDRWFSRHENRPEDGEEARFRSYEMRSEAQEALFRVQLLTSDAELVRLAWETLDQVADVHRADDRDELAERRRVSRDAINAFVAAAQRQV</sequence>
<dbReference type="Proteomes" id="UP000326553">
    <property type="component" value="Chromosome"/>
</dbReference>
<dbReference type="KEGG" id="salw:CP975_15270"/>
<accession>A0A5J6HJX4</accession>
<proteinExistence type="predicted"/>
<dbReference type="AlphaFoldDB" id="A0A5J6HJX4"/>
<reference evidence="1 2" key="1">
    <citation type="submission" date="2017-09" db="EMBL/GenBank/DDBJ databases">
        <authorList>
            <person name="Lee N."/>
            <person name="Cho B.-K."/>
        </authorList>
    </citation>
    <scope>NUCLEOTIDE SEQUENCE [LARGE SCALE GENOMIC DNA]</scope>
    <source>
        <strain evidence="1 2">ATCC 12461</strain>
    </source>
</reference>
<protein>
    <submittedName>
        <fullName evidence="1">Uncharacterized protein</fullName>
    </submittedName>
</protein>
<dbReference type="OrthoDB" id="4557493at2"/>
<gene>
    <name evidence="1" type="ORF">CP975_15270</name>
</gene>
<organism evidence="1 2">
    <name type="scientific">Streptomyces alboniger</name>
    <dbReference type="NCBI Taxonomy" id="132473"/>
    <lineage>
        <taxon>Bacteria</taxon>
        <taxon>Bacillati</taxon>
        <taxon>Actinomycetota</taxon>
        <taxon>Actinomycetes</taxon>
        <taxon>Kitasatosporales</taxon>
        <taxon>Streptomycetaceae</taxon>
        <taxon>Streptomyces</taxon>
        <taxon>Streptomyces aurantiacus group</taxon>
    </lineage>
</organism>